<comment type="caution">
    <text evidence="6">The sequence shown here is derived from an EMBL/GenBank/DDBJ whole genome shotgun (WGS) entry which is preliminary data.</text>
</comment>
<name>A0ABT2MLJ5_9CYAN</name>
<organism evidence="6 7">
    <name type="scientific">Laspinema palackyanum D2a</name>
    <dbReference type="NCBI Taxonomy" id="2953684"/>
    <lineage>
        <taxon>Bacteria</taxon>
        <taxon>Bacillati</taxon>
        <taxon>Cyanobacteriota</taxon>
        <taxon>Cyanophyceae</taxon>
        <taxon>Oscillatoriophycideae</taxon>
        <taxon>Oscillatoriales</taxon>
        <taxon>Laspinemataceae</taxon>
        <taxon>Laspinema</taxon>
        <taxon>Laspinema palackyanum</taxon>
    </lineage>
</organism>
<keyword evidence="7" id="KW-1185">Reference proteome</keyword>
<feature type="compositionally biased region" description="Low complexity" evidence="2">
    <location>
        <begin position="526"/>
        <end position="563"/>
    </location>
</feature>
<dbReference type="InterPro" id="IPR050922">
    <property type="entry name" value="LytR/CpsA/Psr_CW_biosynth"/>
</dbReference>
<accession>A0ABT2MLJ5</accession>
<dbReference type="Pfam" id="PF03816">
    <property type="entry name" value="LytR_cpsA_psr"/>
    <property type="match status" value="1"/>
</dbReference>
<feature type="region of interest" description="Disordered" evidence="2">
    <location>
        <begin position="20"/>
        <end position="41"/>
    </location>
</feature>
<protein>
    <submittedName>
        <fullName evidence="6">LCP family protein</fullName>
    </submittedName>
</protein>
<keyword evidence="3" id="KW-0472">Membrane</keyword>
<dbReference type="Proteomes" id="UP001525890">
    <property type="component" value="Unassembled WGS sequence"/>
</dbReference>
<gene>
    <name evidence="6" type="ORF">NG799_04575</name>
</gene>
<proteinExistence type="inferred from homology"/>
<sequence>MLVRFDRYIVECVRKPVPNQNVSKQRPMAEPTAKPRSNKLNKDNRGRWLWLCFGLSGVAMLSATAGALLAVSLSSTPLMQSRLSAEDAAIFSNSDLARTNLKLPELTRSVNILIIGTSVLTSDLKDEKVPELGYHAPVNSLDGLSDVMLLVRFDPEANKLTVLSIPRDTRTLVEGYGVRKINDANYFGGPALSAKAVNELLGGVRIDRYIRINVQGVEKLVDALGGVKMYVPVDMKYQDDSQRLYINLKQGEQYLGGKEALQFLRFRYDQLGDIGRIQRQQMMMRSLMDQTLNINTITRLPKILSVVQEFIDTNLTIEEIAALAGFAAQTESSNVQMLMVPGDFSAPEEYEASYWLPNYERLDAMIAEHLDRDLHGRHYDSVDPAYVRVAIQDSTDDWDGVDRLRNSLSEKGYWNVFVSSPWNQPLAVTRIVAQNGDMESAQAIQQALGLGEVRVESTGSLRSDITIQIGRDWLAKQNLQNPAPSVEESSPGDSYYSEDSVEPPAADEYPSEPPVTEEYREWTPTDPSADSYADPYADSYADPYADPSADSYADPSADSYADPTIPAEDRYWQSPSY</sequence>
<evidence type="ECO:0000313" key="7">
    <source>
        <dbReference type="Proteomes" id="UP001525890"/>
    </source>
</evidence>
<reference evidence="6 7" key="1">
    <citation type="journal article" date="2022" name="Front. Microbiol.">
        <title>High genomic differentiation and limited gene flow indicate recent cryptic speciation within the genus Laspinema (cyanobacteria).</title>
        <authorList>
            <person name="Stanojkovic A."/>
            <person name="Skoupy S."/>
            <person name="Skaloud P."/>
            <person name="Dvorak P."/>
        </authorList>
    </citation>
    <scope>NUCLEOTIDE SEQUENCE [LARGE SCALE GENOMIC DNA]</scope>
    <source>
        <strain evidence="6 7">D2a</strain>
    </source>
</reference>
<keyword evidence="3" id="KW-1133">Transmembrane helix</keyword>
<comment type="similarity">
    <text evidence="1">Belongs to the LytR/CpsA/Psr (LCP) family.</text>
</comment>
<evidence type="ECO:0000259" key="4">
    <source>
        <dbReference type="Pfam" id="PF03816"/>
    </source>
</evidence>
<dbReference type="Pfam" id="PF13399">
    <property type="entry name" value="LytR_C"/>
    <property type="match status" value="1"/>
</dbReference>
<feature type="transmembrane region" description="Helical" evidence="3">
    <location>
        <begin position="48"/>
        <end position="73"/>
    </location>
</feature>
<evidence type="ECO:0000256" key="2">
    <source>
        <dbReference type="SAM" id="MobiDB-lite"/>
    </source>
</evidence>
<feature type="domain" description="Cell envelope-related transcriptional attenuator" evidence="4">
    <location>
        <begin position="145"/>
        <end position="291"/>
    </location>
</feature>
<dbReference type="NCBIfam" id="TIGR00350">
    <property type="entry name" value="lytR_cpsA_psr"/>
    <property type="match status" value="1"/>
</dbReference>
<dbReference type="PANTHER" id="PTHR33392">
    <property type="entry name" value="POLYISOPRENYL-TEICHOIC ACID--PEPTIDOGLYCAN TEICHOIC ACID TRANSFERASE TAGU"/>
    <property type="match status" value="1"/>
</dbReference>
<evidence type="ECO:0000256" key="1">
    <source>
        <dbReference type="ARBA" id="ARBA00006068"/>
    </source>
</evidence>
<dbReference type="InterPro" id="IPR027381">
    <property type="entry name" value="LytR/CpsA/Psr_C"/>
</dbReference>
<dbReference type="InterPro" id="IPR004474">
    <property type="entry name" value="LytR_CpsA_psr"/>
</dbReference>
<dbReference type="EMBL" id="JAMXFF010000004">
    <property type="protein sequence ID" value="MCT7965608.1"/>
    <property type="molecule type" value="Genomic_DNA"/>
</dbReference>
<feature type="region of interest" description="Disordered" evidence="2">
    <location>
        <begin position="478"/>
        <end position="577"/>
    </location>
</feature>
<evidence type="ECO:0000256" key="3">
    <source>
        <dbReference type="SAM" id="Phobius"/>
    </source>
</evidence>
<feature type="compositionally biased region" description="Polar residues" evidence="2">
    <location>
        <begin position="478"/>
        <end position="492"/>
    </location>
</feature>
<keyword evidence="3" id="KW-0812">Transmembrane</keyword>
<evidence type="ECO:0000259" key="5">
    <source>
        <dbReference type="Pfam" id="PF13399"/>
    </source>
</evidence>
<dbReference type="Gene3D" id="3.40.630.190">
    <property type="entry name" value="LCP protein"/>
    <property type="match status" value="1"/>
</dbReference>
<dbReference type="PANTHER" id="PTHR33392:SF6">
    <property type="entry name" value="POLYISOPRENYL-TEICHOIC ACID--PEPTIDOGLYCAN TEICHOIC ACID TRANSFERASE TAGU"/>
    <property type="match status" value="1"/>
</dbReference>
<feature type="domain" description="LytR/CpsA/Psr regulator C-terminal" evidence="5">
    <location>
        <begin position="387"/>
        <end position="473"/>
    </location>
</feature>
<evidence type="ECO:0000313" key="6">
    <source>
        <dbReference type="EMBL" id="MCT7965608.1"/>
    </source>
</evidence>